<dbReference type="InterPro" id="IPR000209">
    <property type="entry name" value="Peptidase_S8/S53_dom"/>
</dbReference>
<feature type="active site" description="Charge relay system" evidence="5">
    <location>
        <position position="127"/>
    </location>
</feature>
<dbReference type="PROSITE" id="PS00137">
    <property type="entry name" value="SUBTILASE_HIS"/>
    <property type="match status" value="1"/>
</dbReference>
<gene>
    <name evidence="8" type="ORF">J5V96_04990</name>
</gene>
<proteinExistence type="inferred from homology"/>
<dbReference type="GO" id="GO:0004252">
    <property type="term" value="F:serine-type endopeptidase activity"/>
    <property type="evidence" value="ECO:0007669"/>
    <property type="project" value="UniProtKB-UniRule"/>
</dbReference>
<dbReference type="PANTHER" id="PTHR43806:SF11">
    <property type="entry name" value="CEREVISIN-RELATED"/>
    <property type="match status" value="1"/>
</dbReference>
<keyword evidence="9" id="KW-1185">Reference proteome</keyword>
<evidence type="ECO:0000256" key="1">
    <source>
        <dbReference type="ARBA" id="ARBA00011073"/>
    </source>
</evidence>
<sequence length="661" mass="68646">MAAMFAAVLTSTQAAVAASGGSAPENLGGLPSGFASVDQSTLTGEGQMVVIIDGAFNPSHRMFASRVVEEACFGKFAEPLVFSDSTCSASSGPWSADPSVRFESGPGTSRYNVDCVDANGVVCNATHGSAVAGVAAGSPMERGGEIGTVAGVASGASLALLKVGTSVDWSVVGIYAALEYVRDVLSKKYSIAAVNISAAFDSVKIADTEPCPPVKFATLAAELKEKNIAVTVAAGNQGFSAATGKWACAPAAIAVGSTNVSDMNTLTDDYAPSNASARVQLLAPVGNTETGNQLWTAWSYRTPTETKHENNFSPVTGTSFASPQVAGAFAVLRQRFPDKSVDELTALLRRTGVNVADTRPGNAVVVMPRMWLAGAVADRDTRPVWDFTGDSRTDLPLLAANKEATLMLFSVKDDSTVDGSAPTTVSQSWTGHAITVPVFDYRVPSSNGFIASVASGSNLDLKYYAYDPATKKLDAGTTIATGVGADIVGGTYVRGLSTVGTGTGLILQRTNGALELRVRLDQTDSLTDPLDVLPADASVNSKLMSVADINADTMPDLIVADATSGMPRAYLGTRDPSAPFQATPRAITTVSYFAGRTQATIVADWALSEGKPAPYAWYSVPSNGNQVTIPMKPDGTLNHNMAATAYRWVTGVRLLLAARAD</sequence>
<evidence type="ECO:0000259" key="7">
    <source>
        <dbReference type="Pfam" id="PF00082"/>
    </source>
</evidence>
<dbReference type="GO" id="GO:0006508">
    <property type="term" value="P:proteolysis"/>
    <property type="evidence" value="ECO:0007669"/>
    <property type="project" value="UniProtKB-KW"/>
</dbReference>
<organism evidence="8 9">
    <name type="scientific">Microbacterium stercoris</name>
    <dbReference type="NCBI Taxonomy" id="2820289"/>
    <lineage>
        <taxon>Bacteria</taxon>
        <taxon>Bacillati</taxon>
        <taxon>Actinomycetota</taxon>
        <taxon>Actinomycetes</taxon>
        <taxon>Micrococcales</taxon>
        <taxon>Microbacteriaceae</taxon>
        <taxon>Microbacterium</taxon>
    </lineage>
</organism>
<feature type="active site" description="Charge relay system" evidence="5">
    <location>
        <position position="53"/>
    </location>
</feature>
<feature type="active site" description="Charge relay system" evidence="5">
    <location>
        <position position="319"/>
    </location>
</feature>
<dbReference type="PANTHER" id="PTHR43806">
    <property type="entry name" value="PEPTIDASE S8"/>
    <property type="match status" value="1"/>
</dbReference>
<dbReference type="EMBL" id="JAGFOA010000002">
    <property type="protein sequence ID" value="MBO3662868.1"/>
    <property type="molecule type" value="Genomic_DNA"/>
</dbReference>
<keyword evidence="2 5" id="KW-0645">Protease</keyword>
<dbReference type="InterPro" id="IPR036852">
    <property type="entry name" value="Peptidase_S8/S53_dom_sf"/>
</dbReference>
<keyword evidence="4 5" id="KW-0720">Serine protease</keyword>
<dbReference type="Pfam" id="PF00082">
    <property type="entry name" value="Peptidase_S8"/>
    <property type="match status" value="1"/>
</dbReference>
<dbReference type="Gene3D" id="3.40.50.200">
    <property type="entry name" value="Peptidase S8/S53 domain"/>
    <property type="match status" value="1"/>
</dbReference>
<accession>A0A939QHE9</accession>
<evidence type="ECO:0000256" key="3">
    <source>
        <dbReference type="ARBA" id="ARBA00022801"/>
    </source>
</evidence>
<dbReference type="PRINTS" id="PR00723">
    <property type="entry name" value="SUBTILISIN"/>
</dbReference>
<feature type="chain" id="PRO_5038003328" evidence="6">
    <location>
        <begin position="18"/>
        <end position="661"/>
    </location>
</feature>
<evidence type="ECO:0000256" key="2">
    <source>
        <dbReference type="ARBA" id="ARBA00022670"/>
    </source>
</evidence>
<feature type="signal peptide" evidence="6">
    <location>
        <begin position="1"/>
        <end position="17"/>
    </location>
</feature>
<name>A0A939QHE9_9MICO</name>
<dbReference type="PROSITE" id="PS00138">
    <property type="entry name" value="SUBTILASE_SER"/>
    <property type="match status" value="1"/>
</dbReference>
<dbReference type="Proteomes" id="UP000680132">
    <property type="component" value="Unassembled WGS sequence"/>
</dbReference>
<comment type="caution">
    <text evidence="8">The sequence shown here is derived from an EMBL/GenBank/DDBJ whole genome shotgun (WGS) entry which is preliminary data.</text>
</comment>
<evidence type="ECO:0000313" key="9">
    <source>
        <dbReference type="Proteomes" id="UP000680132"/>
    </source>
</evidence>
<comment type="similarity">
    <text evidence="1 5">Belongs to the peptidase S8 family.</text>
</comment>
<evidence type="ECO:0000256" key="5">
    <source>
        <dbReference type="PROSITE-ProRule" id="PRU01240"/>
    </source>
</evidence>
<evidence type="ECO:0000313" key="8">
    <source>
        <dbReference type="EMBL" id="MBO3662868.1"/>
    </source>
</evidence>
<dbReference type="InterPro" id="IPR015500">
    <property type="entry name" value="Peptidase_S8_subtilisin-rel"/>
</dbReference>
<reference evidence="8" key="1">
    <citation type="submission" date="2021-03" db="EMBL/GenBank/DDBJ databases">
        <title>Microbacterium sp. nov., a novel actinobacterium isolated from cow dung.</title>
        <authorList>
            <person name="Zhang L."/>
        </authorList>
    </citation>
    <scope>NUCLEOTIDE SEQUENCE</scope>
    <source>
        <strain evidence="8">NEAU-LLB</strain>
    </source>
</reference>
<dbReference type="AlphaFoldDB" id="A0A939QHE9"/>
<keyword evidence="6" id="KW-0732">Signal</keyword>
<feature type="domain" description="Peptidase S8/S53" evidence="7">
    <location>
        <begin position="44"/>
        <end position="358"/>
    </location>
</feature>
<protein>
    <submittedName>
        <fullName evidence="8">S8 family serine peptidase</fullName>
    </submittedName>
</protein>
<keyword evidence="3 5" id="KW-0378">Hydrolase</keyword>
<dbReference type="InterPro" id="IPR023828">
    <property type="entry name" value="Peptidase_S8_Ser-AS"/>
</dbReference>
<dbReference type="InterPro" id="IPR022398">
    <property type="entry name" value="Peptidase_S8_His-AS"/>
</dbReference>
<dbReference type="SUPFAM" id="SSF52743">
    <property type="entry name" value="Subtilisin-like"/>
    <property type="match status" value="1"/>
</dbReference>
<dbReference type="PROSITE" id="PS51892">
    <property type="entry name" value="SUBTILASE"/>
    <property type="match status" value="1"/>
</dbReference>
<evidence type="ECO:0000256" key="6">
    <source>
        <dbReference type="SAM" id="SignalP"/>
    </source>
</evidence>
<dbReference type="InterPro" id="IPR050131">
    <property type="entry name" value="Peptidase_S8_subtilisin-like"/>
</dbReference>
<evidence type="ECO:0000256" key="4">
    <source>
        <dbReference type="ARBA" id="ARBA00022825"/>
    </source>
</evidence>